<dbReference type="Proteomes" id="UP000292052">
    <property type="component" value="Unassembled WGS sequence"/>
</dbReference>
<dbReference type="EMBL" id="QDEB01113267">
    <property type="protein sequence ID" value="RZB41470.1"/>
    <property type="molecule type" value="Genomic_DNA"/>
</dbReference>
<evidence type="ECO:0000259" key="1">
    <source>
        <dbReference type="PROSITE" id="PS51029"/>
    </source>
</evidence>
<dbReference type="Pfam" id="PF10545">
    <property type="entry name" value="MADF_DNA_bdg"/>
    <property type="match status" value="1"/>
</dbReference>
<comment type="caution">
    <text evidence="2">The sequence shown here is derived from an EMBL/GenBank/DDBJ whole genome shotgun (WGS) entry which is preliminary data.</text>
</comment>
<protein>
    <submittedName>
        <fullName evidence="2">MADF DNA bdg domain containing protein</fullName>
    </submittedName>
</protein>
<evidence type="ECO:0000313" key="3">
    <source>
        <dbReference type="Proteomes" id="UP000292052"/>
    </source>
</evidence>
<evidence type="ECO:0000313" key="2">
    <source>
        <dbReference type="EMBL" id="RZB41470.1"/>
    </source>
</evidence>
<feature type="domain" description="MADF" evidence="1">
    <location>
        <begin position="8"/>
        <end position="94"/>
    </location>
</feature>
<dbReference type="InterPro" id="IPR006578">
    <property type="entry name" value="MADF-dom"/>
</dbReference>
<reference evidence="2 3" key="1">
    <citation type="submission" date="2017-03" db="EMBL/GenBank/DDBJ databases">
        <title>Genome of the blue death feigning beetle - Asbolus verrucosus.</title>
        <authorList>
            <person name="Rider S.D."/>
        </authorList>
    </citation>
    <scope>NUCLEOTIDE SEQUENCE [LARGE SCALE GENOMIC DNA]</scope>
    <source>
        <strain evidence="2">Butters</strain>
        <tissue evidence="2">Head and leg muscle</tissue>
    </source>
</reference>
<proteinExistence type="predicted"/>
<organism evidence="2 3">
    <name type="scientific">Asbolus verrucosus</name>
    <name type="common">Desert ironclad beetle</name>
    <dbReference type="NCBI Taxonomy" id="1661398"/>
    <lineage>
        <taxon>Eukaryota</taxon>
        <taxon>Metazoa</taxon>
        <taxon>Ecdysozoa</taxon>
        <taxon>Arthropoda</taxon>
        <taxon>Hexapoda</taxon>
        <taxon>Insecta</taxon>
        <taxon>Pterygota</taxon>
        <taxon>Neoptera</taxon>
        <taxon>Endopterygota</taxon>
        <taxon>Coleoptera</taxon>
        <taxon>Polyphaga</taxon>
        <taxon>Cucujiformia</taxon>
        <taxon>Tenebrionidae</taxon>
        <taxon>Pimeliinae</taxon>
        <taxon>Asbolus</taxon>
    </lineage>
</organism>
<accession>A0A482VD92</accession>
<dbReference type="PANTHER" id="PTHR12243">
    <property type="entry name" value="MADF DOMAIN TRANSCRIPTION FACTOR"/>
    <property type="match status" value="1"/>
</dbReference>
<keyword evidence="3" id="KW-1185">Reference proteome</keyword>
<gene>
    <name evidence="2" type="ORF">BDFB_008061</name>
</gene>
<dbReference type="AlphaFoldDB" id="A0A482VD92"/>
<dbReference type="InterPro" id="IPR039353">
    <property type="entry name" value="TF_Adf1"/>
</dbReference>
<sequence>MDTAQIEKLIKLVSCYPQLYDSNNIDHADQHKRDLIWDVIGNELNLAPDFCRAKWTILRSGYRKALRNSQSDVINIRKKWRFEDSMSFLRDCIQNRKSQRCFELKRKNSTTTNNVSDEDEDTVDIKEEPEELTYEESNEYIQEDDRMSSCDSMAIADVLKMTTVKYPPTTDKERKENRDAVTQFFLSMAETVKILPPLMQAQIKAEVFSCVSAAEIKYLQKKK</sequence>
<dbReference type="OrthoDB" id="8196929at2759"/>
<dbReference type="SMART" id="SM00595">
    <property type="entry name" value="MADF"/>
    <property type="match status" value="1"/>
</dbReference>
<dbReference type="PROSITE" id="PS51029">
    <property type="entry name" value="MADF"/>
    <property type="match status" value="1"/>
</dbReference>
<name>A0A482VD92_ASBVE</name>
<dbReference type="PANTHER" id="PTHR12243:SF67">
    <property type="entry name" value="COREPRESSOR OF PANGOLIN, ISOFORM A-RELATED"/>
    <property type="match status" value="1"/>
</dbReference>